<comment type="caution">
    <text evidence="2">The sequence shown here is derived from an EMBL/GenBank/DDBJ whole genome shotgun (WGS) entry which is preliminary data.</text>
</comment>
<evidence type="ECO:0000256" key="1">
    <source>
        <dbReference type="SAM" id="MobiDB-lite"/>
    </source>
</evidence>
<feature type="region of interest" description="Disordered" evidence="1">
    <location>
        <begin position="100"/>
        <end position="126"/>
    </location>
</feature>
<protein>
    <submittedName>
        <fullName evidence="2">Uncharacterized protein</fullName>
    </submittedName>
</protein>
<name>A0A7X8XVJ4_9BACT</name>
<dbReference type="Proteomes" id="UP000585050">
    <property type="component" value="Unassembled WGS sequence"/>
</dbReference>
<evidence type="ECO:0000313" key="3">
    <source>
        <dbReference type="Proteomes" id="UP000585050"/>
    </source>
</evidence>
<dbReference type="AlphaFoldDB" id="A0A7X8XVJ4"/>
<sequence>MEKSIFLFFILLLTNTFVFCQEDKDSLADNYIYPPNSYNNFDGLTPKESWDIHKAAYIKQLKAKGVTGKEYKKSLNEYEKQKADFLTRVEEQNRIAEVQRKKNEEQRAKNKIQREKNEKQRTKNEIQREKNEEIRKKYQKWIDNTEEILSKNIIISSQIDNSKPISFTVTSNKTLYLGIRAHVKSGTTLIEIFNPKGNKEGELSLKSQLGSNNRESEYTSGAFDKTISTTEVGEWQIKISSQKSNGNVAMSVRQSIKSVMNE</sequence>
<accession>A0A7X8XVJ4</accession>
<gene>
    <name evidence="2" type="ORF">HGP29_09285</name>
</gene>
<keyword evidence="3" id="KW-1185">Reference proteome</keyword>
<reference evidence="2 3" key="1">
    <citation type="submission" date="2020-04" db="EMBL/GenBank/DDBJ databases">
        <title>Flammeovirga sp. SR4, a novel species isolated from seawater.</title>
        <authorList>
            <person name="Wang X."/>
        </authorList>
    </citation>
    <scope>NUCLEOTIDE SEQUENCE [LARGE SCALE GENOMIC DNA]</scope>
    <source>
        <strain evidence="2 3">SR4</strain>
    </source>
</reference>
<evidence type="ECO:0000313" key="2">
    <source>
        <dbReference type="EMBL" id="NLR91397.1"/>
    </source>
</evidence>
<proteinExistence type="predicted"/>
<organism evidence="2 3">
    <name type="scientific">Flammeovirga agarivorans</name>
    <dbReference type="NCBI Taxonomy" id="2726742"/>
    <lineage>
        <taxon>Bacteria</taxon>
        <taxon>Pseudomonadati</taxon>
        <taxon>Bacteroidota</taxon>
        <taxon>Cytophagia</taxon>
        <taxon>Cytophagales</taxon>
        <taxon>Flammeovirgaceae</taxon>
        <taxon>Flammeovirga</taxon>
    </lineage>
</organism>
<dbReference type="EMBL" id="JABAIL010000003">
    <property type="protein sequence ID" value="NLR91397.1"/>
    <property type="molecule type" value="Genomic_DNA"/>
</dbReference>
<dbReference type="RefSeq" id="WP_168882121.1">
    <property type="nucleotide sequence ID" value="NZ_JABAIL010000003.1"/>
</dbReference>